<name>A0A6F8WZY3_9VIRU</name>
<sequence>MDKFLKDIPLEIKYKILKFLPFHTLMSLRLSNKMYWEINRCGRWNSQIDWLLYKKPDSMQIKGKIYVYSLTGPMSDFCFPQHFDGFFGILTIGEYITKSCSYTVLLESPMLKTEFKFKHRTIYLNQGIAKIEPYSIPYKFIGNSFIKLNCTTFYKIHEKLQYSKKKCEKCDFYSDKSYKVHRFTIFSNQLIEVTDDIKLINKNQRSDNILIWSVIKADHPIGIAVLCNTI</sequence>
<proteinExistence type="predicted"/>
<evidence type="ECO:0000313" key="1">
    <source>
        <dbReference type="EMBL" id="BCB67452.1"/>
    </source>
</evidence>
<accession>A0A6F8WZY3</accession>
<dbReference type="EMBL" id="LC534415">
    <property type="protein sequence ID" value="BCB67452.1"/>
    <property type="molecule type" value="Genomic_DNA"/>
</dbReference>
<evidence type="ECO:0008006" key="2">
    <source>
        <dbReference type="Google" id="ProtNLM"/>
    </source>
</evidence>
<protein>
    <recommendedName>
        <fullName evidence="2">F-box domain-containing protein</fullName>
    </recommendedName>
</protein>
<reference evidence="1" key="1">
    <citation type="journal article" date="2021" name="Microbiol. Resour. Announc.">
        <title>Genome Sequence of Lymphocystis Disease Virus 2 LCDV-JP_Oita_2018, Isolated from a Diseased Japanese Flounder (Paralichthys olivaceus) in Japan.</title>
        <authorList>
            <person name="Kawato S."/>
            <person name="Nozaki R."/>
            <person name="Hirono I."/>
            <person name="Kondo H."/>
        </authorList>
    </citation>
    <scope>NUCLEOTIDE SEQUENCE</scope>
    <source>
        <strain evidence="1">LCDV-JP_Oita_2018</strain>
    </source>
</reference>
<organism evidence="1">
    <name type="scientific">Lymphocystis disease virus 2</name>
    <dbReference type="NCBI Taxonomy" id="159183"/>
    <lineage>
        <taxon>Viruses</taxon>
        <taxon>Varidnaviria</taxon>
        <taxon>Bamfordvirae</taxon>
        <taxon>Nucleocytoviricota</taxon>
        <taxon>Megaviricetes</taxon>
        <taxon>Pimascovirales</taxon>
        <taxon>Pimascovirales incertae sedis</taxon>
        <taxon>Iridoviridae</taxon>
        <taxon>Alphairidovirinae</taxon>
        <taxon>Lymphocystivirus</taxon>
        <taxon>Lymphocystivirus paralichthys1</taxon>
    </lineage>
</organism>
<dbReference type="Proteomes" id="UP000501113">
    <property type="component" value="Segment"/>
</dbReference>